<dbReference type="GO" id="GO:0009341">
    <property type="term" value="C:beta-galactosidase complex"/>
    <property type="evidence" value="ECO:0007669"/>
    <property type="project" value="InterPro"/>
</dbReference>
<sequence length="752" mass="83212">MSRIIPTLAFLLATLAAHAQPVFPVSVWYGGGKARAPMLESGARAKKELWRQDVRQIRAQGFNTLRAWIDWATGEPQEKQYNFETLDVLVELAQEEGLHLLVQVYMDSAPQWLGDKYPGSRFVSAGGQVIQPETAPGYCRDHAGVRAADRAFYSALANHLKRSPAFLGFDLWSEPHVINWATPVFIDKPEFCYCPNTLARFRAWLQHKYGSLDALNAAWYRGYRSWDQVEPGRMSTILSFTDYIDWKAFIVDKLGEDLHDRADAVKQAAPDRLATSHAAGVGLFASPHHWEGQSDDWTMASQVDYYGTSFYPKHSAFIDRDVPWRAALLDFTRSFGFDAGRKGFWIGELQGGFGTIALNVSSTVTPADLRIWTWSALARGAKAINYYAWYPMSSGYESGGFGLNQLDGTITDRTREAGAIARVIDRNQKLFLDARPPQSQVAIIYNPLSHFVGGRQRAAVYGGPQGEVAGIERDSLLGIHRALFPTNVPIDYIHIAHLTPEKLRQYKLVFFPYPLMMPEAPAKLLRDYVSAGGTLVAEARLGWMSESGKASDRIPGMGLWELMGCREVAVQTGAKGRTTIRWADTTFPGLKPGDELPGTWYEESLEPLNPSARIVARFPNGDPAAIASTFGRGKTLMLGTYLSAAYQGTPTAAAASFFESLLTWSGVARPIQAPNLEAHTLESGMDRLVFVFNHNAKPVESTVRLTMPSGSFQAVDLLNSTPVALQSAEQSVEFPVRLDPNAVRVLKLSPRP</sequence>
<evidence type="ECO:0000256" key="7">
    <source>
        <dbReference type="ARBA" id="ARBA00023295"/>
    </source>
</evidence>
<dbReference type="InterPro" id="IPR017853">
    <property type="entry name" value="GH"/>
</dbReference>
<dbReference type="InterPro" id="IPR013529">
    <property type="entry name" value="Glyco_hydro_42_N"/>
</dbReference>
<keyword evidence="8" id="KW-0732">Signal</keyword>
<evidence type="ECO:0000259" key="9">
    <source>
        <dbReference type="Pfam" id="PF02449"/>
    </source>
</evidence>
<keyword evidence="12" id="KW-1185">Reference proteome</keyword>
<dbReference type="InterPro" id="IPR003476">
    <property type="entry name" value="Glyco_hydro_42"/>
</dbReference>
<keyword evidence="7" id="KW-0326">Glycosidase</keyword>
<evidence type="ECO:0000259" key="10">
    <source>
        <dbReference type="Pfam" id="PF08532"/>
    </source>
</evidence>
<dbReference type="InterPro" id="IPR013738">
    <property type="entry name" value="Beta_galactosidase_Trimer"/>
</dbReference>
<feature type="domain" description="Beta-galactosidase trimerisation" evidence="10">
    <location>
        <begin position="440"/>
        <end position="646"/>
    </location>
</feature>
<feature type="signal peptide" evidence="8">
    <location>
        <begin position="1"/>
        <end position="19"/>
    </location>
</feature>
<dbReference type="CDD" id="cd03143">
    <property type="entry name" value="A4_beta-galactosidase_middle_domain"/>
    <property type="match status" value="1"/>
</dbReference>
<comment type="catalytic activity">
    <reaction evidence="1">
        <text>Hydrolysis of terminal non-reducing beta-D-galactose residues in beta-D-galactosides.</text>
        <dbReference type="EC" id="3.2.1.23"/>
    </reaction>
</comment>
<dbReference type="Proteomes" id="UP000593892">
    <property type="component" value="Chromosome"/>
</dbReference>
<dbReference type="Pfam" id="PF08532">
    <property type="entry name" value="Glyco_hydro_42M"/>
    <property type="match status" value="1"/>
</dbReference>
<dbReference type="InterPro" id="IPR029062">
    <property type="entry name" value="Class_I_gatase-like"/>
</dbReference>
<gene>
    <name evidence="11" type="ORF">IRI77_20575</name>
</gene>
<dbReference type="AlphaFoldDB" id="A0A7S7NKC0"/>
<dbReference type="GO" id="GO:0004565">
    <property type="term" value="F:beta-galactosidase activity"/>
    <property type="evidence" value="ECO:0007669"/>
    <property type="project" value="UniProtKB-EC"/>
</dbReference>
<accession>A0A7S7NKC0</accession>
<dbReference type="RefSeq" id="WP_194446903.1">
    <property type="nucleotide sequence ID" value="NZ_CP063849.1"/>
</dbReference>
<reference evidence="11 12" key="1">
    <citation type="submission" date="2020-10" db="EMBL/GenBank/DDBJ databases">
        <title>Complete genome sequence of Paludibaculum fermentans P105T, a facultatively anaerobic acidobacterium capable of dissimilatory Fe(III) reduction.</title>
        <authorList>
            <person name="Dedysh S.N."/>
            <person name="Beletsky A.V."/>
            <person name="Kulichevskaya I.S."/>
            <person name="Mardanov A.V."/>
            <person name="Ravin N.V."/>
        </authorList>
    </citation>
    <scope>NUCLEOTIDE SEQUENCE [LARGE SCALE GENOMIC DNA]</scope>
    <source>
        <strain evidence="11 12">P105</strain>
    </source>
</reference>
<dbReference type="KEGG" id="pfer:IRI77_20575"/>
<keyword evidence="5" id="KW-0378">Hydrolase</keyword>
<feature type="chain" id="PRO_5032545576" description="beta-galactosidase" evidence="8">
    <location>
        <begin position="20"/>
        <end position="752"/>
    </location>
</feature>
<feature type="domain" description="Glycoside hydrolase family 42 N-terminal" evidence="9">
    <location>
        <begin position="46"/>
        <end position="420"/>
    </location>
</feature>
<dbReference type="Pfam" id="PF02449">
    <property type="entry name" value="Glyco_hydro_42"/>
    <property type="match status" value="1"/>
</dbReference>
<dbReference type="PANTHER" id="PTHR36447">
    <property type="entry name" value="BETA-GALACTOSIDASE GANA"/>
    <property type="match status" value="1"/>
</dbReference>
<evidence type="ECO:0000256" key="8">
    <source>
        <dbReference type="SAM" id="SignalP"/>
    </source>
</evidence>
<comment type="similarity">
    <text evidence="2">Belongs to the glycosyl hydrolase 42 family.</text>
</comment>
<evidence type="ECO:0000313" key="12">
    <source>
        <dbReference type="Proteomes" id="UP000593892"/>
    </source>
</evidence>
<evidence type="ECO:0000256" key="5">
    <source>
        <dbReference type="ARBA" id="ARBA00022801"/>
    </source>
</evidence>
<evidence type="ECO:0000256" key="3">
    <source>
        <dbReference type="ARBA" id="ARBA00012756"/>
    </source>
</evidence>
<dbReference type="EMBL" id="CP063849">
    <property type="protein sequence ID" value="QOY85233.1"/>
    <property type="molecule type" value="Genomic_DNA"/>
</dbReference>
<proteinExistence type="inferred from homology"/>
<dbReference type="SUPFAM" id="SSF52317">
    <property type="entry name" value="Class I glutamine amidotransferase-like"/>
    <property type="match status" value="1"/>
</dbReference>
<dbReference type="Gene3D" id="3.20.20.80">
    <property type="entry name" value="Glycosidases"/>
    <property type="match status" value="1"/>
</dbReference>
<evidence type="ECO:0000256" key="4">
    <source>
        <dbReference type="ARBA" id="ARBA00022723"/>
    </source>
</evidence>
<name>A0A7S7NKC0_PALFE</name>
<dbReference type="GO" id="GO:0046872">
    <property type="term" value="F:metal ion binding"/>
    <property type="evidence" value="ECO:0007669"/>
    <property type="project" value="UniProtKB-KW"/>
</dbReference>
<dbReference type="GO" id="GO:0005975">
    <property type="term" value="P:carbohydrate metabolic process"/>
    <property type="evidence" value="ECO:0007669"/>
    <property type="project" value="InterPro"/>
</dbReference>
<evidence type="ECO:0000256" key="1">
    <source>
        <dbReference type="ARBA" id="ARBA00001412"/>
    </source>
</evidence>
<evidence type="ECO:0000256" key="6">
    <source>
        <dbReference type="ARBA" id="ARBA00022833"/>
    </source>
</evidence>
<dbReference type="SUPFAM" id="SSF51445">
    <property type="entry name" value="(Trans)glycosidases"/>
    <property type="match status" value="1"/>
</dbReference>
<dbReference type="EC" id="3.2.1.23" evidence="3"/>
<organism evidence="11 12">
    <name type="scientific">Paludibaculum fermentans</name>
    <dbReference type="NCBI Taxonomy" id="1473598"/>
    <lineage>
        <taxon>Bacteria</taxon>
        <taxon>Pseudomonadati</taxon>
        <taxon>Acidobacteriota</taxon>
        <taxon>Terriglobia</taxon>
        <taxon>Bryobacterales</taxon>
        <taxon>Bryobacteraceae</taxon>
        <taxon>Paludibaculum</taxon>
    </lineage>
</organism>
<dbReference type="Gene3D" id="3.40.50.880">
    <property type="match status" value="1"/>
</dbReference>
<dbReference type="PANTHER" id="PTHR36447:SF2">
    <property type="entry name" value="BETA-GALACTOSIDASE YESZ"/>
    <property type="match status" value="1"/>
</dbReference>
<evidence type="ECO:0000256" key="2">
    <source>
        <dbReference type="ARBA" id="ARBA00005940"/>
    </source>
</evidence>
<protein>
    <recommendedName>
        <fullName evidence="3">beta-galactosidase</fullName>
        <ecNumber evidence="3">3.2.1.23</ecNumber>
    </recommendedName>
</protein>
<keyword evidence="4" id="KW-0479">Metal-binding</keyword>
<evidence type="ECO:0000313" key="11">
    <source>
        <dbReference type="EMBL" id="QOY85233.1"/>
    </source>
</evidence>
<keyword evidence="6" id="KW-0862">Zinc</keyword>